<dbReference type="RefSeq" id="WP_038085532.1">
    <property type="nucleotide sequence ID" value="NZ_JHEG04000001.1"/>
</dbReference>
<dbReference type="InterPro" id="IPR058245">
    <property type="entry name" value="NreC/VraR/RcsB-like_REC"/>
</dbReference>
<dbReference type="Proteomes" id="UP000029738">
    <property type="component" value="Unassembled WGS sequence"/>
</dbReference>
<dbReference type="PROSITE" id="PS50110">
    <property type="entry name" value="RESPONSE_REGULATORY"/>
    <property type="match status" value="1"/>
</dbReference>
<name>A0A0C1N9F6_9CYAN</name>
<feature type="domain" description="Response regulatory" evidence="5">
    <location>
        <begin position="3"/>
        <end position="119"/>
    </location>
</feature>
<keyword evidence="1 3" id="KW-0597">Phosphoprotein</keyword>
<dbReference type="GO" id="GO:0006355">
    <property type="term" value="P:regulation of DNA-templated transcription"/>
    <property type="evidence" value="ECO:0007669"/>
    <property type="project" value="InterPro"/>
</dbReference>
<dbReference type="STRING" id="1479485.DA73_0223230"/>
<dbReference type="SUPFAM" id="SSF46894">
    <property type="entry name" value="C-terminal effector domain of the bipartite response regulators"/>
    <property type="match status" value="1"/>
</dbReference>
<dbReference type="EMBL" id="JHEG04000001">
    <property type="protein sequence ID" value="KAF3887357.1"/>
    <property type="molecule type" value="Genomic_DNA"/>
</dbReference>
<evidence type="ECO:0000259" key="4">
    <source>
        <dbReference type="PROSITE" id="PS50043"/>
    </source>
</evidence>
<reference evidence="6" key="2">
    <citation type="submission" date="2019-11" db="EMBL/GenBank/DDBJ databases">
        <title>Improved Assembly of Tolypothrix boutellei genome.</title>
        <authorList>
            <person name="Sarangi A.N."/>
            <person name="Mukherjee M."/>
            <person name="Ghosh S."/>
            <person name="Singh D."/>
            <person name="Das A."/>
            <person name="Kant S."/>
            <person name="Prusty A."/>
            <person name="Tripathy S."/>
        </authorList>
    </citation>
    <scope>NUCLEOTIDE SEQUENCE</scope>
    <source>
        <strain evidence="6">VB521301</strain>
    </source>
</reference>
<dbReference type="PANTHER" id="PTHR43214">
    <property type="entry name" value="TWO-COMPONENT RESPONSE REGULATOR"/>
    <property type="match status" value="1"/>
</dbReference>
<sequence>MIRVLLVDDQPLFRQGLASLLSLEEDLKIIGQASHGNEAIALSESLQPDVILMDVRMPICDGVVATREIHQRFPWIRILVLTTFDEDEYIWESLQAGALGYLLKSTPSAQLAAAIRTLHQGHCQLGPTIASKVFAQLRPPTANKQNTVQYRLSDRELEVLTLIAQGKSNKEIAKTLFLTEGTVKNYVTQILGRLGLRDRTQAALWAKENLII</sequence>
<dbReference type="GO" id="GO:0000160">
    <property type="term" value="P:phosphorelay signal transduction system"/>
    <property type="evidence" value="ECO:0007669"/>
    <property type="project" value="InterPro"/>
</dbReference>
<dbReference type="PRINTS" id="PR00038">
    <property type="entry name" value="HTHLUXR"/>
</dbReference>
<dbReference type="CDD" id="cd06170">
    <property type="entry name" value="LuxR_C_like"/>
    <property type="match status" value="1"/>
</dbReference>
<dbReference type="InterPro" id="IPR000792">
    <property type="entry name" value="Tscrpt_reg_LuxR_C"/>
</dbReference>
<evidence type="ECO:0000313" key="6">
    <source>
        <dbReference type="EMBL" id="KAF3887357.1"/>
    </source>
</evidence>
<feature type="modified residue" description="4-aspartylphosphate" evidence="3">
    <location>
        <position position="54"/>
    </location>
</feature>
<dbReference type="InterPro" id="IPR016032">
    <property type="entry name" value="Sig_transdc_resp-reg_C-effctor"/>
</dbReference>
<dbReference type="InterPro" id="IPR011006">
    <property type="entry name" value="CheY-like_superfamily"/>
</dbReference>
<keyword evidence="8" id="KW-1185">Reference proteome</keyword>
<dbReference type="InterPro" id="IPR039420">
    <property type="entry name" value="WalR-like"/>
</dbReference>
<protein>
    <submittedName>
        <fullName evidence="7">LuxR family transcriptional regulator</fullName>
    </submittedName>
    <submittedName>
        <fullName evidence="6">Response regulator transcription factor</fullName>
    </submittedName>
</protein>
<dbReference type="SUPFAM" id="SSF52172">
    <property type="entry name" value="CheY-like"/>
    <property type="match status" value="1"/>
</dbReference>
<evidence type="ECO:0000256" key="3">
    <source>
        <dbReference type="PROSITE-ProRule" id="PRU00169"/>
    </source>
</evidence>
<dbReference type="Pfam" id="PF00072">
    <property type="entry name" value="Response_reg"/>
    <property type="match status" value="1"/>
</dbReference>
<dbReference type="OrthoDB" id="509129at2"/>
<dbReference type="PANTHER" id="PTHR43214:SF43">
    <property type="entry name" value="TWO-COMPONENT RESPONSE REGULATOR"/>
    <property type="match status" value="1"/>
</dbReference>
<dbReference type="Pfam" id="PF00196">
    <property type="entry name" value="GerE"/>
    <property type="match status" value="1"/>
</dbReference>
<evidence type="ECO:0000313" key="8">
    <source>
        <dbReference type="Proteomes" id="UP000029738"/>
    </source>
</evidence>
<gene>
    <name evidence="7" type="ORF">DA73_0223230</name>
    <name evidence="6" type="ORF">DA73_0400019080</name>
</gene>
<evidence type="ECO:0000313" key="7">
    <source>
        <dbReference type="EMBL" id="KIE11292.1"/>
    </source>
</evidence>
<keyword evidence="2" id="KW-0238">DNA-binding</keyword>
<dbReference type="InterPro" id="IPR001789">
    <property type="entry name" value="Sig_transdc_resp-reg_receiver"/>
</dbReference>
<evidence type="ECO:0000259" key="5">
    <source>
        <dbReference type="PROSITE" id="PS50110"/>
    </source>
</evidence>
<dbReference type="SMART" id="SM00448">
    <property type="entry name" value="REC"/>
    <property type="match status" value="1"/>
</dbReference>
<dbReference type="Gene3D" id="3.40.50.2300">
    <property type="match status" value="1"/>
</dbReference>
<evidence type="ECO:0000256" key="1">
    <source>
        <dbReference type="ARBA" id="ARBA00022553"/>
    </source>
</evidence>
<evidence type="ECO:0000256" key="2">
    <source>
        <dbReference type="ARBA" id="ARBA00023125"/>
    </source>
</evidence>
<dbReference type="PROSITE" id="PS50043">
    <property type="entry name" value="HTH_LUXR_2"/>
    <property type="match status" value="1"/>
</dbReference>
<proteinExistence type="predicted"/>
<dbReference type="AlphaFoldDB" id="A0A0C1N9F6"/>
<dbReference type="EMBL" id="JHEG02000048">
    <property type="protein sequence ID" value="KIE11292.1"/>
    <property type="molecule type" value="Genomic_DNA"/>
</dbReference>
<dbReference type="CDD" id="cd17535">
    <property type="entry name" value="REC_NarL-like"/>
    <property type="match status" value="1"/>
</dbReference>
<dbReference type="SMART" id="SM00421">
    <property type="entry name" value="HTH_LUXR"/>
    <property type="match status" value="1"/>
</dbReference>
<organism evidence="7">
    <name type="scientific">Tolypothrix bouteillei VB521301</name>
    <dbReference type="NCBI Taxonomy" id="1479485"/>
    <lineage>
        <taxon>Bacteria</taxon>
        <taxon>Bacillati</taxon>
        <taxon>Cyanobacteriota</taxon>
        <taxon>Cyanophyceae</taxon>
        <taxon>Nostocales</taxon>
        <taxon>Tolypothrichaceae</taxon>
        <taxon>Tolypothrix</taxon>
    </lineage>
</organism>
<feature type="domain" description="HTH luxR-type" evidence="4">
    <location>
        <begin position="145"/>
        <end position="210"/>
    </location>
</feature>
<comment type="caution">
    <text evidence="7">The sequence shown here is derived from an EMBL/GenBank/DDBJ whole genome shotgun (WGS) entry which is preliminary data.</text>
</comment>
<dbReference type="GO" id="GO:0003677">
    <property type="term" value="F:DNA binding"/>
    <property type="evidence" value="ECO:0007669"/>
    <property type="project" value="UniProtKB-KW"/>
</dbReference>
<reference evidence="7" key="1">
    <citation type="journal article" date="2015" name="Genome Announc.">
        <title>Draft Genome Sequence of Tolypothrix boutellei Strain VB521301.</title>
        <authorList>
            <person name="Chandrababunaidu M.M."/>
            <person name="Singh D."/>
            <person name="Sen D."/>
            <person name="Bhan S."/>
            <person name="Das S."/>
            <person name="Gupta A."/>
            <person name="Adhikary S.P."/>
            <person name="Tripathy S."/>
        </authorList>
    </citation>
    <scope>NUCLEOTIDE SEQUENCE</scope>
    <source>
        <strain evidence="7">VB521301</strain>
    </source>
</reference>
<accession>A0A0C1N9F6</accession>